<dbReference type="Pfam" id="PF08240">
    <property type="entry name" value="ADH_N"/>
    <property type="match status" value="1"/>
</dbReference>
<reference evidence="8" key="1">
    <citation type="submission" date="2016-07" db="EMBL/GenBank/DDBJ databases">
        <title>Sequence Frankia sp. strain CcI1.17.</title>
        <authorList>
            <person name="Ghodhbane-Gtari F."/>
            <person name="Swanson E."/>
            <person name="Gueddou A."/>
            <person name="Morris K."/>
            <person name="Hezbri K."/>
            <person name="Ktari A."/>
            <person name="Nouioui I."/>
            <person name="Abebe-Akele F."/>
            <person name="Simpson S."/>
            <person name="Thomas K."/>
            <person name="Gtari M."/>
            <person name="Tisa L.S."/>
            <person name="Hurst S."/>
        </authorList>
    </citation>
    <scope>NUCLEOTIDE SEQUENCE [LARGE SCALE GENOMIC DNA]</scope>
    <source>
        <strain evidence="8">Cc1.17</strain>
    </source>
</reference>
<keyword evidence="3" id="KW-0862">Zinc</keyword>
<dbReference type="SUPFAM" id="SSF51735">
    <property type="entry name" value="NAD(P)-binding Rossmann-fold domains"/>
    <property type="match status" value="1"/>
</dbReference>
<evidence type="ECO:0000313" key="7">
    <source>
        <dbReference type="EMBL" id="OHV32542.1"/>
    </source>
</evidence>
<dbReference type="InterPro" id="IPR050129">
    <property type="entry name" value="Zn_alcohol_dh"/>
</dbReference>
<dbReference type="Gene3D" id="3.90.180.10">
    <property type="entry name" value="Medium-chain alcohol dehydrogenases, catalytic domain"/>
    <property type="match status" value="1"/>
</dbReference>
<dbReference type="InterPro" id="IPR036291">
    <property type="entry name" value="NAD(P)-bd_dom_sf"/>
</dbReference>
<evidence type="ECO:0000256" key="4">
    <source>
        <dbReference type="ARBA" id="ARBA00023002"/>
    </source>
</evidence>
<dbReference type="PANTHER" id="PTHR43401">
    <property type="entry name" value="L-THREONINE 3-DEHYDROGENASE"/>
    <property type="match status" value="1"/>
</dbReference>
<keyword evidence="8" id="KW-1185">Reference proteome</keyword>
<dbReference type="Gene3D" id="3.40.50.720">
    <property type="entry name" value="NAD(P)-binding Rossmann-like Domain"/>
    <property type="match status" value="1"/>
</dbReference>
<organism evidence="7 8">
    <name type="scientific">Parafrankia colletiae</name>
    <dbReference type="NCBI Taxonomy" id="573497"/>
    <lineage>
        <taxon>Bacteria</taxon>
        <taxon>Bacillati</taxon>
        <taxon>Actinomycetota</taxon>
        <taxon>Actinomycetes</taxon>
        <taxon>Frankiales</taxon>
        <taxon>Frankiaceae</taxon>
        <taxon>Parafrankia</taxon>
    </lineage>
</organism>
<proteinExistence type="predicted"/>
<dbReference type="SUPFAM" id="SSF50129">
    <property type="entry name" value="GroES-like"/>
    <property type="match status" value="1"/>
</dbReference>
<evidence type="ECO:0000259" key="6">
    <source>
        <dbReference type="Pfam" id="PF16912"/>
    </source>
</evidence>
<sequence length="315" mass="32829">MKAVRGYEGRPVVVDVDDAPGWDDGELLDMAVAGICASDLSYLKYGTAFVLGHELAGRRADGTPVLVEGQFGCGTCDLCREGRNNLCGQTTSMALGMKRDGGMVEQFRVPANKVFDVPAGLDVADASLAEPAAVSWHGVRLGGAAPGRTVAVVGGGSIGQLAAAAAQTQGADEVVLAARYPHQHEIRERLGVGEPAEGALYDVVIEAAGSPSSLHRSIELLKPGGTIALLGVYFDGMDLPHSALRGKEVTLVVSMGYCGHAGRREMLQAAEMLAARPEIPEALITHRFPLADAAEAFRVASDRSTGAVKVVVEVT</sequence>
<accession>A0A1S1QHJ5</accession>
<evidence type="ECO:0000256" key="1">
    <source>
        <dbReference type="ARBA" id="ARBA00001947"/>
    </source>
</evidence>
<dbReference type="GO" id="GO:0016491">
    <property type="term" value="F:oxidoreductase activity"/>
    <property type="evidence" value="ECO:0007669"/>
    <property type="project" value="UniProtKB-KW"/>
</dbReference>
<dbReference type="InterPro" id="IPR011032">
    <property type="entry name" value="GroES-like_sf"/>
</dbReference>
<dbReference type="Proteomes" id="UP000179627">
    <property type="component" value="Unassembled WGS sequence"/>
</dbReference>
<evidence type="ECO:0000256" key="3">
    <source>
        <dbReference type="ARBA" id="ARBA00022833"/>
    </source>
</evidence>
<dbReference type="InterPro" id="IPR013154">
    <property type="entry name" value="ADH-like_N"/>
</dbReference>
<comment type="caution">
    <text evidence="7">The sequence shown here is derived from an EMBL/GenBank/DDBJ whole genome shotgun (WGS) entry which is preliminary data.</text>
</comment>
<feature type="domain" description="Alcohol dehydrogenase-like N-terminal" evidence="5">
    <location>
        <begin position="27"/>
        <end position="118"/>
    </location>
</feature>
<dbReference type="PANTHER" id="PTHR43401:SF2">
    <property type="entry name" value="L-THREONINE 3-DEHYDROGENASE"/>
    <property type="match status" value="1"/>
</dbReference>
<dbReference type="AlphaFoldDB" id="A0A1S1QHJ5"/>
<evidence type="ECO:0000313" key="8">
    <source>
        <dbReference type="Proteomes" id="UP000179627"/>
    </source>
</evidence>
<gene>
    <name evidence="7" type="ORF">CC117_24875</name>
</gene>
<dbReference type="OrthoDB" id="9797931at2"/>
<dbReference type="RefSeq" id="WP_071087821.1">
    <property type="nucleotide sequence ID" value="NZ_MBLM01000138.1"/>
</dbReference>
<keyword evidence="4" id="KW-0560">Oxidoreductase</keyword>
<dbReference type="GO" id="GO:0046872">
    <property type="term" value="F:metal ion binding"/>
    <property type="evidence" value="ECO:0007669"/>
    <property type="project" value="UniProtKB-KW"/>
</dbReference>
<feature type="domain" description="Glucose dehydrogenase C-terminal" evidence="6">
    <location>
        <begin position="147"/>
        <end position="313"/>
    </location>
</feature>
<name>A0A1S1QHJ5_9ACTN</name>
<dbReference type="EMBL" id="MBLM01000138">
    <property type="protein sequence ID" value="OHV32542.1"/>
    <property type="molecule type" value="Genomic_DNA"/>
</dbReference>
<dbReference type="InterPro" id="IPR031640">
    <property type="entry name" value="Glu_dehyd_C"/>
</dbReference>
<evidence type="ECO:0000256" key="2">
    <source>
        <dbReference type="ARBA" id="ARBA00022723"/>
    </source>
</evidence>
<keyword evidence="2" id="KW-0479">Metal-binding</keyword>
<evidence type="ECO:0000259" key="5">
    <source>
        <dbReference type="Pfam" id="PF08240"/>
    </source>
</evidence>
<dbReference type="Pfam" id="PF16912">
    <property type="entry name" value="Glu_dehyd_C"/>
    <property type="match status" value="1"/>
</dbReference>
<comment type="cofactor">
    <cofactor evidence="1">
        <name>Zn(2+)</name>
        <dbReference type="ChEBI" id="CHEBI:29105"/>
    </cofactor>
</comment>
<protein>
    <submittedName>
        <fullName evidence="7">Alcohol dehydrogenase</fullName>
    </submittedName>
</protein>